<evidence type="ECO:0000313" key="6">
    <source>
        <dbReference type="Proteomes" id="UP000054632"/>
    </source>
</evidence>
<sequence length="44" mass="4981">MGIKPVFRGDSQKDFHILRTGKKRHSDDKGSAKYPYDKGKQTAS</sequence>
<proteinExistence type="predicted"/>
<evidence type="ECO:0000256" key="1">
    <source>
        <dbReference type="SAM" id="MobiDB-lite"/>
    </source>
</evidence>
<name>A0A0V1EJD2_TRIPS</name>
<comment type="caution">
    <text evidence="2">The sequence shown here is derived from an EMBL/GenBank/DDBJ whole genome shotgun (WGS) entry which is preliminary data.</text>
</comment>
<feature type="compositionally biased region" description="Basic and acidic residues" evidence="1">
    <location>
        <begin position="25"/>
        <end position="44"/>
    </location>
</feature>
<accession>A0A0V1EJD2</accession>
<keyword evidence="7" id="KW-1185">Reference proteome</keyword>
<dbReference type="EMBL" id="JYDR01000030">
    <property type="protein sequence ID" value="KRY73911.1"/>
    <property type="molecule type" value="Genomic_DNA"/>
</dbReference>
<protein>
    <submittedName>
        <fullName evidence="2">Uncharacterized protein</fullName>
    </submittedName>
</protein>
<reference evidence="6 7" key="1">
    <citation type="submission" date="2015-01" db="EMBL/GenBank/DDBJ databases">
        <title>Evolution of Trichinella species and genotypes.</title>
        <authorList>
            <person name="Korhonen P.K."/>
            <person name="Edoardo P."/>
            <person name="Giuseppe L.R."/>
            <person name="Gasser R.B."/>
        </authorList>
    </citation>
    <scope>NUCLEOTIDE SEQUENCE [LARGE SCALE GENOMIC DNA]</scope>
    <source>
        <strain evidence="2">ISS13</strain>
        <strain evidence="5">ISS176</strain>
        <strain evidence="3">ISS588</strain>
    </source>
</reference>
<evidence type="ECO:0000313" key="3">
    <source>
        <dbReference type="EMBL" id="KRZ01314.1"/>
    </source>
</evidence>
<dbReference type="Proteomes" id="UP000054632">
    <property type="component" value="Unassembled WGS sequence"/>
</dbReference>
<dbReference type="AlphaFoldDB" id="A0A0V1EJD2"/>
<dbReference type="EMBL" id="JYDS01000652">
    <property type="protein sequence ID" value="KRZ01314.1"/>
    <property type="molecule type" value="Genomic_DNA"/>
</dbReference>
<evidence type="ECO:0000313" key="4">
    <source>
        <dbReference type="EMBL" id="KRZ01368.1"/>
    </source>
</evidence>
<evidence type="ECO:0000313" key="5">
    <source>
        <dbReference type="EMBL" id="KRZ23019.1"/>
    </source>
</evidence>
<dbReference type="Proteomes" id="UP000054826">
    <property type="component" value="Unassembled WGS sequence"/>
</dbReference>
<evidence type="ECO:0000313" key="7">
    <source>
        <dbReference type="Proteomes" id="UP000054805"/>
    </source>
</evidence>
<dbReference type="EMBL" id="JYDV01000279">
    <property type="protein sequence ID" value="KRZ23019.1"/>
    <property type="molecule type" value="Genomic_DNA"/>
</dbReference>
<dbReference type="EMBL" id="JYDS01000645">
    <property type="protein sequence ID" value="KRZ01368.1"/>
    <property type="molecule type" value="Genomic_DNA"/>
</dbReference>
<feature type="region of interest" description="Disordered" evidence="1">
    <location>
        <begin position="1"/>
        <end position="44"/>
    </location>
</feature>
<dbReference type="Proteomes" id="UP000054805">
    <property type="component" value="Unassembled WGS sequence"/>
</dbReference>
<organism evidence="2 6">
    <name type="scientific">Trichinella pseudospiralis</name>
    <name type="common">Parasitic roundworm</name>
    <dbReference type="NCBI Taxonomy" id="6337"/>
    <lineage>
        <taxon>Eukaryota</taxon>
        <taxon>Metazoa</taxon>
        <taxon>Ecdysozoa</taxon>
        <taxon>Nematoda</taxon>
        <taxon>Enoplea</taxon>
        <taxon>Dorylaimia</taxon>
        <taxon>Trichinellida</taxon>
        <taxon>Trichinellidae</taxon>
        <taxon>Trichinella</taxon>
    </lineage>
</organism>
<evidence type="ECO:0000313" key="2">
    <source>
        <dbReference type="EMBL" id="KRY73911.1"/>
    </source>
</evidence>
<gene>
    <name evidence="2" type="ORF">T4A_6689</name>
    <name evidence="4" type="ORF">T4B_4072</name>
    <name evidence="3" type="ORF">T4B_4486</name>
    <name evidence="5" type="ORF">T4C_4459</name>
</gene>